<name>A0A9P6NDV6_9BASI</name>
<evidence type="ECO:0000313" key="2">
    <source>
        <dbReference type="Proteomes" id="UP000886653"/>
    </source>
</evidence>
<accession>A0A9P6NDV6</accession>
<protein>
    <submittedName>
        <fullName evidence="1">Uncharacterized protein</fullName>
    </submittedName>
</protein>
<comment type="caution">
    <text evidence="1">The sequence shown here is derived from an EMBL/GenBank/DDBJ whole genome shotgun (WGS) entry which is preliminary data.</text>
</comment>
<evidence type="ECO:0000313" key="1">
    <source>
        <dbReference type="EMBL" id="KAG0144945.1"/>
    </source>
</evidence>
<organism evidence="1 2">
    <name type="scientific">Cronartium quercuum f. sp. fusiforme G11</name>
    <dbReference type="NCBI Taxonomy" id="708437"/>
    <lineage>
        <taxon>Eukaryota</taxon>
        <taxon>Fungi</taxon>
        <taxon>Dikarya</taxon>
        <taxon>Basidiomycota</taxon>
        <taxon>Pucciniomycotina</taxon>
        <taxon>Pucciniomycetes</taxon>
        <taxon>Pucciniales</taxon>
        <taxon>Coleosporiaceae</taxon>
        <taxon>Cronartium</taxon>
    </lineage>
</organism>
<dbReference type="Proteomes" id="UP000886653">
    <property type="component" value="Unassembled WGS sequence"/>
</dbReference>
<keyword evidence="2" id="KW-1185">Reference proteome</keyword>
<dbReference type="AlphaFoldDB" id="A0A9P6NDV6"/>
<dbReference type="EMBL" id="MU167285">
    <property type="protein sequence ID" value="KAG0144945.1"/>
    <property type="molecule type" value="Genomic_DNA"/>
</dbReference>
<reference evidence="1" key="1">
    <citation type="submission" date="2013-11" db="EMBL/GenBank/DDBJ databases">
        <title>Genome sequence of the fusiform rust pathogen reveals effectors for host alternation and coevolution with pine.</title>
        <authorList>
            <consortium name="DOE Joint Genome Institute"/>
            <person name="Smith K."/>
            <person name="Pendleton A."/>
            <person name="Kubisiak T."/>
            <person name="Anderson C."/>
            <person name="Salamov A."/>
            <person name="Aerts A."/>
            <person name="Riley R."/>
            <person name="Clum A."/>
            <person name="Lindquist E."/>
            <person name="Ence D."/>
            <person name="Campbell M."/>
            <person name="Kronenberg Z."/>
            <person name="Feau N."/>
            <person name="Dhillon B."/>
            <person name="Hamelin R."/>
            <person name="Burleigh J."/>
            <person name="Smith J."/>
            <person name="Yandell M."/>
            <person name="Nelson C."/>
            <person name="Grigoriev I."/>
            <person name="Davis J."/>
        </authorList>
    </citation>
    <scope>NUCLEOTIDE SEQUENCE</scope>
    <source>
        <strain evidence="1">G11</strain>
    </source>
</reference>
<sequence>MESGRSVFRTQSQVSDFEVNLLNHSFEELSFSQIKQAVANNRLPAFGPNGLIPLPIPPSQSSPQLFLPNHNFNFNNNAKLALALPSLLPLRSLSEGDQGEVLKPTSSDRLKLLMQFVVIVLKEGDSQNKDRTCRQKEQATKGLVLRGLLSSTVGEAKHITFLLIRGPEYSSTLPPPTVAPVNTRRI</sequence>
<proteinExistence type="predicted"/>
<gene>
    <name evidence="1" type="ORF">CROQUDRAFT_108118</name>
</gene>